<sequence>MPRDQRRSLQLSDLGVAVTEVLLSWSEWLQKTGVRQRGCRGVGRLSEASCAGTSDCSGRSCLAEFIRNEDIRKLFVYLKFAKGPIQASLIPPKALESKCMCLIKSRSALKLTAENIGQHVMLFESSKSPLKHLDVLLQQVFLPLLCAGLPVWRPLVGHIVLPIPPVKVLQRTTPNANQTTVIHVLESAVIGWIKQVKVVLNYDALAELEKHGTAAGIYQEEAVWEKHIQDLHSLNAQLDSEVAREILSSLELADSMYGRSFKNVRKDIEKALFQAEENLQYLSTLLRWCEPLKLADSVSEILKYFPPLLHTLFLIWMHSSYYHQPKVFIHLVKLLSTEVISIAAGIVGGDLLREPSQSYKQLKSALKVCATFRGTYLDVKAKADEMNTKKIEEHIHHMSSIPTDALWSAKLYGPLSAKYSLRGWQFPGQEKDGKNDKWVNSPWPSHGADCFNRINFFMERCNDVLELVETIKHFQLLETVARIGGTGSDSQDAMVQEIHETYCRAMDVFTRKNGDILFTESNQSFEKAFFDFRITIKELEFQIAEVLQSDFQQTPTIGAQLRLLQVFEGISGRDLVQKHLKVKEQQLLSMLIDEVTQVKSSYQEMCRNACGRSLAPPTVNKLRCLKGLQDRISEPMHKLKDVLPHSLKGDFGWKLRHLYSDTMEELQRYEKETMDSWLQTAEMDLSQAIKKPLLVISDKKDELEDSPFSVELNLDPDFVLLLREANYFRQAPFHIHLHESVETFLKNEHVNRLWEQAARLETVLCKYNEITRNIHDYEKGLLENMLSTAQTLLQSGLSIYTWNTESSADFIEQASSLICTDLYFTFSTVRNNCLEILTLSNSWSQGRLDIFCSRSTREPASMEELLQEQGTVESALKRQIISDGQRIHQLIGQSFKAVSISEASPAWQGFTEHMDILVLQGLKRVTLSSLASMLNLLLEEQVPILQIHVDLVDGNVAFSPPLDESTAEQSVLEHVRAWLKAFLLRGALVTMISSTTQGGYHEYVAADKEIIQLVGHIMDKVQDGCSSCQATLDVLSEFSYLWKKDVNSSFRDFLNGFGRVKSTNPARFADSSFLMDFADTLSDRSFSRQSSSLRSQSTLLIEAERAFLMPSDAKPNAEVSLLEDFDAELSAHRIDQDKISKLQDWVDIGWIQVDFRPIKQILLSYSFKWMWTFARYLTDKVTDTLKSLDAFLKRTEPHIEGITGEERDTGFFMSMMRLFNEVSAKQTEMEGQFFVMQKTLKLLEKYDVKLPVEIQALFKAIPSRWNNLKTKISLAKQRLSPKIHQESERINKDLSSFAERLNQLKEEIDVSDVYMRDCLLQNAYVRIKKFTKQVKSLQQEAKDLKELQELLEATIVDFATLNECQSTVRNLTLMWQAVEVIRKQQNGWKLQPWQVIDTAQLIQSTEEQLNLIKSLSRKVQGWDVYTGTMESVNVIQLTLPLIKDLLNPAMRTRHWKQLVRDTGGQLRVTPGTLRQMTLGDLLTLGLQKHTEHVKGIVERAVKDATVEGGLKNCEEVWMSRIFELCTHSTVTLENESTQILLLTNSNAIFEDLEHHQLALEAMKRNSEAGPFADEVGKWQRRLQVIEATLHRWLEVQEKWFQLEGVFSTKNDLTGFPKDATAFTSVHQDFCALMKAVEQNPNVLQSCTKQGLQEKLNEINDKLDKFLGIVSALLEQKRCAFPRFYFLSDQDVLKIVCYAFHPEALSRYLYKVFEHMESLVFEPSSEACAMQSQQIVAVRSLLGEMLYLVEPLVCEGPVEQWFNLLMDRMRISLQQSLHAALGHESRSRREIHSAGARRVLVSRSASSKDQEVERDMRSSSLKTSSVGAGSSSEASTHLNIPTPAGNRAFSKGSIVKLSNHILLLTYQNEVLKHILEETRLSSSPESPGFLNIPLSYTYDENTMDVSIHVRTYTEADGFLHKYGFEYQGSAERGLITPLTERTLYNLLSVFSRGTGILLTGPERTGKQTTLKEISLLLGKALFFISCSKAVDHKTLLNVCYGLAAAGDLVCFLDIDRMKPLALYDVAYWMGQIQEAVHSGKASVLMELQDVPLKLNGGCVATITSYPVKQIKNGQLPRFASPVATIPDRLLQCFRVVSSTDVSHSFIVETLLFVAGESEGKEDDVAAVQDGLQDKALMTAFHQCIFPQMSVPQQKCMRELIETLWPNVELPKQWMPLNEGGQSEETIQVNSQETPPSKSELSHADGPSVDITEAVSRVIEKQKLFPDMAFTASVLEVAQIVPNYRMIDMQHVKNIQALLCGSDLFILSSNERIKLPDSIKLFWELESLENINPALACCLGLLVVTDAQEVWRLILNKWYNAWPQTSQQVLRQLTEEFLVLLVELRLPPPDSGSSSSGCWLLLYCTRKCSRITSPKMLWESLLNKLEWHHGTVYSPAKNKQLLCLVDDLHLAEVDVHGSQPSCEMMRQLLDCRGGFDLTSFEWKSIRNVSFLASTNADCTTAVPGLTHRLLRHFSLFHCPYPSLDNQHSIFTSLLNGHFLSSSTLKDSSLPSLLSAITLATIETQERLRTMFLETSERCHYIFTLRDLVKVFRYLCLSLGPETSSEQLLCLWKHECEWVYGHRMVNQVDYSRYKQEYTAAVKKVFQDEEQISVITSSDQLLFSNVIECEGGLMIAAPMQWHQHKVPDGKAPPDGYQPNSEEGQLRAQLQEALREYNKTNPRMTISFYRSTIELVCRLTRNLSGPHYVGHTLLCGEGCAGISMPLVRLAAHLSSSRVIQVNSHARAAQPQAFIKSQLADACITAGVQGQRVVLVLMEDHLLNSVMDYVAQLTIYGSMAHLFTQEQQASIMNKVRSEITKEGMHFTKEDAWEYFSQKVTQNLRCVVIAFSAGGLFHHWCRELPAFTNTINIYYVPHWSRSTLVSHAFHQVHSLDMLSNKQKENVSYLLASMHLSINKNDGGHKGAGSFGHLTNCTFEKFVLGFIALLRRKYVDLMLQHGRIDRTLEHINNILETSEKLQKDLDHEKVVLEERKLGTQQILSQMGQDKAMVEQQIRMITRQRKKIKKLQSLLPELQLAHERSIYKCSAIVSNIKKIVGEMDIESLGELRAMQKPDADIEDLMASIITVLKSPTADLTWSKGAKRQMANLDRFLEELSSFDKIQLPETTLTALETQLQKECYTAENMEHKAGGNSAAGSLLRWLQNAVSYHRLTMSRVGPLAKKVSEMTVALEQALQKMKTLQSKKKALLSRLEDLEKGFEGASIDKNDQQTATIEIEKRLESVSSVTEILHFEKNKYAEISVSRVDRILGLMGSAALAAGLLIYLGPYDYLFRRLMLSVEWPQCLKERGLPLLFDSVDPIQGRIIDFSIEFFKGDDGKAEKETDVTTDSSKSLIEQSQQESNQTAESADPDPDNGESSELSSLSQDPPIPLITEEQYKDYSNNLLKVLLGRQQVQKWLAKDWTLHQMQNAAILFSSWQMPPLLIDPSDEADKWFMELKRTLRDASDISLRLSGGPDADTILSIEKAMQSGCCLFLSSYTKPWEDVIQPLIEHCNQVTEEERQQGSSSVVTLEGRGVMCSSHFKLYLSVAQTQEQISPDISCQTILLNYTEVEETLKDVLLHRIFAALHPTQYKEFKKVSKTILRDQNALEELEHKFSECFESSPLNTEKLASIYRKQRLLSDRLQKVASQREKLAELRNSLLPVAQRGALLYSILQALRSLAREYYFTLKDFLQIFDAAGAVCRQEKLAERKSFSLSSSGDESDEPFETEPSDKTEKDKAVKDDPQGSDDLASEIHHLLILRALRPDRFAVALSLYIRKHGYSTLQAGSYWEIGDIQLIALREGCESFIESSLEEMLKKDGWLVIENLHLVSQDFLEILHHKLVSLQSTPALVSALSQVEHETWMKVHQLPALTHTLCFAVCIYHGIIGALPFLPVPGLSQVYAVSPLLLQQGIDILLGGGNFQKGAEETYVHSVIENISLVYAQHITEPEDTKYIQALAEEIFLQCMESQGEVKVGDTVIPLPPVNMDPVQYPLWLIEKLPQMTMNLGTALHHGMVQAFSHISTENLLHSLSAVYEALQCDLPSTDRRAEGNPSREFVLRSSLDLLSEHLPLLLELPNLTAAIDGTEDNGRLTAVTHAMLQECKWMNHSLQDIRLQLTRLSTALCGGLQALPGHLSEVTEALLRGQVPESWLHPNCRPDTSSLQSWIEDLKRSRNQLEEWTNETVLTDKKWRSPRAPLWLGGLVNPSALILSMRQDFAAANGHLLDEHEMESPSAQHQVTLTGLVLHGASWDFETSCLGEASTENKARLEKGVEEEKTNMTKHGKEGSVAGENEDFTFGSEELAENHMYEEEGHYQGDKQETDEDTGNEWDAAQESIMLPDAQESNIQDPEETHEQLDRANYSDDDSDF</sequence>
<dbReference type="PANTHER" id="PTHR46961:SF21">
    <property type="entry name" value="LOW QUALITY PROTEIN: DYNEIN BETA CHAIN, FLAGELLAR OUTER ARM-LIKE"/>
    <property type="match status" value="1"/>
</dbReference>
<evidence type="ECO:0000256" key="6">
    <source>
        <dbReference type="ARBA" id="ARBA00022741"/>
    </source>
</evidence>
<feature type="domain" description="Dynein heavy chain 3 AAA+ lid" evidence="20">
    <location>
        <begin position="2522"/>
        <end position="2606"/>
    </location>
</feature>
<feature type="non-terminal residue" evidence="23">
    <location>
        <position position="1"/>
    </location>
</feature>
<keyword evidence="6" id="KW-0547">Nucleotide-binding</keyword>
<gene>
    <name evidence="23" type="primary">Oda4</name>
    <name evidence="23" type="ORF">GTO96_0019606</name>
</gene>
<organism evidence="23 24">
    <name type="scientific">Polypterus senegalus</name>
    <name type="common">Senegal bichir</name>
    <dbReference type="NCBI Taxonomy" id="55291"/>
    <lineage>
        <taxon>Eukaryota</taxon>
        <taxon>Metazoa</taxon>
        <taxon>Chordata</taxon>
        <taxon>Craniata</taxon>
        <taxon>Vertebrata</taxon>
        <taxon>Euteleostomi</taxon>
        <taxon>Actinopterygii</taxon>
        <taxon>Polypteriformes</taxon>
        <taxon>Polypteridae</taxon>
        <taxon>Polypterus</taxon>
    </lineage>
</organism>
<evidence type="ECO:0000313" key="24">
    <source>
        <dbReference type="Proteomes" id="UP000886611"/>
    </source>
</evidence>
<dbReference type="InterPro" id="IPR035706">
    <property type="entry name" value="AAA_9"/>
</dbReference>
<dbReference type="Pfam" id="PF18199">
    <property type="entry name" value="Dynein_C"/>
    <property type="match status" value="1"/>
</dbReference>
<dbReference type="Gene3D" id="1.20.920.20">
    <property type="match status" value="1"/>
</dbReference>
<protein>
    <submittedName>
        <fullName evidence="23">DYHB protein</fullName>
    </submittedName>
</protein>
<dbReference type="GO" id="GO:0030286">
    <property type="term" value="C:dynein complex"/>
    <property type="evidence" value="ECO:0007669"/>
    <property type="project" value="UniProtKB-KW"/>
</dbReference>
<dbReference type="Gene3D" id="1.20.1270.280">
    <property type="match status" value="1"/>
</dbReference>
<dbReference type="Proteomes" id="UP000886611">
    <property type="component" value="Unassembled WGS sequence"/>
</dbReference>
<keyword evidence="9 12" id="KW-0175">Coiled coil</keyword>
<dbReference type="Pfam" id="PF12781">
    <property type="entry name" value="AAA_9"/>
    <property type="match status" value="1"/>
</dbReference>
<evidence type="ECO:0000259" key="22">
    <source>
        <dbReference type="Pfam" id="PF25007"/>
    </source>
</evidence>
<keyword evidence="11" id="KW-0206">Cytoskeleton</keyword>
<dbReference type="InterPro" id="IPR035699">
    <property type="entry name" value="AAA_6"/>
</dbReference>
<dbReference type="GO" id="GO:0005874">
    <property type="term" value="C:microtubule"/>
    <property type="evidence" value="ECO:0007669"/>
    <property type="project" value="UniProtKB-KW"/>
</dbReference>
<dbReference type="Pfam" id="PF25007">
    <property type="entry name" value="DYH2-5-8_CC"/>
    <property type="match status" value="1"/>
</dbReference>
<dbReference type="Gene3D" id="3.20.180.20">
    <property type="entry name" value="Dynein heavy chain, N-terminal domain 2"/>
    <property type="match status" value="1"/>
</dbReference>
<dbReference type="InterPro" id="IPR041589">
    <property type="entry name" value="DNAH3_AAA_lid_1"/>
</dbReference>
<evidence type="ECO:0000256" key="9">
    <source>
        <dbReference type="ARBA" id="ARBA00023054"/>
    </source>
</evidence>
<keyword evidence="4" id="KW-0493">Microtubule</keyword>
<feature type="coiled-coil region" evidence="12">
    <location>
        <begin position="1287"/>
        <end position="1357"/>
    </location>
</feature>
<evidence type="ECO:0000259" key="15">
    <source>
        <dbReference type="Pfam" id="PF08393"/>
    </source>
</evidence>
<dbReference type="InterPro" id="IPR013594">
    <property type="entry name" value="Dynein_heavy_tail"/>
</dbReference>
<proteinExistence type="inferred from homology"/>
<evidence type="ECO:0000256" key="5">
    <source>
        <dbReference type="ARBA" id="ARBA00022737"/>
    </source>
</evidence>
<dbReference type="Pfam" id="PF12774">
    <property type="entry name" value="AAA_6"/>
    <property type="match status" value="1"/>
</dbReference>
<feature type="domain" description="Dynein heavy chain linker" evidence="15">
    <location>
        <begin position="1361"/>
        <end position="1778"/>
    </location>
</feature>
<feature type="domain" description="Dynein heavy chain ATP-binding dynein motor region" evidence="19">
    <location>
        <begin position="3420"/>
        <end position="3611"/>
    </location>
</feature>
<feature type="domain" description="Dynein heavy chain tail" evidence="14">
    <location>
        <begin position="441"/>
        <end position="810"/>
    </location>
</feature>
<feature type="compositionally biased region" description="Acidic residues" evidence="13">
    <location>
        <begin position="3715"/>
        <end position="3724"/>
    </location>
</feature>
<evidence type="ECO:0000256" key="3">
    <source>
        <dbReference type="ARBA" id="ARBA00022490"/>
    </source>
</evidence>
<dbReference type="Pfam" id="PF08385">
    <property type="entry name" value="DHC_N1"/>
    <property type="match status" value="2"/>
</dbReference>
<dbReference type="Gene3D" id="1.10.287.2620">
    <property type="match status" value="1"/>
</dbReference>
<evidence type="ECO:0000256" key="13">
    <source>
        <dbReference type="SAM" id="MobiDB-lite"/>
    </source>
</evidence>
<dbReference type="GO" id="GO:0007018">
    <property type="term" value="P:microtubule-based movement"/>
    <property type="evidence" value="ECO:0007669"/>
    <property type="project" value="InterPro"/>
</dbReference>
<dbReference type="EMBL" id="JAATIS010005477">
    <property type="protein sequence ID" value="KAG2459412.1"/>
    <property type="molecule type" value="Genomic_DNA"/>
</dbReference>
<feature type="domain" description="Dynein axonemal heavy chain 2/5/8 coiled-coil" evidence="22">
    <location>
        <begin position="1175"/>
        <end position="1280"/>
    </location>
</feature>
<feature type="compositionally biased region" description="Basic and acidic residues" evidence="13">
    <location>
        <begin position="3725"/>
        <end position="3739"/>
    </location>
</feature>
<evidence type="ECO:0000256" key="11">
    <source>
        <dbReference type="ARBA" id="ARBA00023212"/>
    </source>
</evidence>
<keyword evidence="24" id="KW-1185">Reference proteome</keyword>
<evidence type="ECO:0000256" key="8">
    <source>
        <dbReference type="ARBA" id="ARBA00023017"/>
    </source>
</evidence>
<dbReference type="GO" id="GO:0051959">
    <property type="term" value="F:dynein light intermediate chain binding"/>
    <property type="evidence" value="ECO:0007669"/>
    <property type="project" value="InterPro"/>
</dbReference>
<feature type="domain" description="Dynein heavy chain AAA module D4" evidence="18">
    <location>
        <begin position="2679"/>
        <end position="2912"/>
    </location>
</feature>
<feature type="domain" description="Dynein heavy chain tail" evidence="14">
    <location>
        <begin position="182"/>
        <end position="388"/>
    </location>
</feature>
<feature type="region of interest" description="Disordered" evidence="13">
    <location>
        <begin position="2173"/>
        <end position="2204"/>
    </location>
</feature>
<keyword evidence="10" id="KW-0505">Motor protein</keyword>
<feature type="domain" description="Dynein heavy chain coiled coil stalk" evidence="17">
    <location>
        <begin position="2971"/>
        <end position="3295"/>
    </location>
</feature>
<comment type="similarity">
    <text evidence="2">Belongs to the dynein heavy chain family.</text>
</comment>
<dbReference type="InterPro" id="IPR042228">
    <property type="entry name" value="Dynein_linker_3"/>
</dbReference>
<dbReference type="SUPFAM" id="SSF52540">
    <property type="entry name" value="P-loop containing nucleoside triphosphate hydrolases"/>
    <property type="match status" value="1"/>
</dbReference>
<feature type="compositionally biased region" description="Basic and acidic residues" evidence="13">
    <location>
        <begin position="1805"/>
        <end position="1816"/>
    </location>
</feature>
<dbReference type="InterPro" id="IPR013602">
    <property type="entry name" value="Dynein_heavy_linker"/>
</dbReference>
<feature type="coiled-coil region" evidence="12">
    <location>
        <begin position="3178"/>
        <end position="3212"/>
    </location>
</feature>
<dbReference type="InterPro" id="IPR024743">
    <property type="entry name" value="Dynein_HC_stalk"/>
</dbReference>
<dbReference type="GO" id="GO:0005524">
    <property type="term" value="F:ATP binding"/>
    <property type="evidence" value="ECO:0007669"/>
    <property type="project" value="UniProtKB-KW"/>
</dbReference>
<keyword evidence="8" id="KW-0243">Dynein</keyword>
<feature type="region of interest" description="Disordered" evidence="13">
    <location>
        <begin position="3332"/>
        <end position="3382"/>
    </location>
</feature>
<evidence type="ECO:0000259" key="20">
    <source>
        <dbReference type="Pfam" id="PF17857"/>
    </source>
</evidence>
<feature type="domain" description="Dynein heavy chain hydrolytic ATP-binding dynein motor region" evidence="16">
    <location>
        <begin position="1921"/>
        <end position="2117"/>
    </location>
</feature>
<name>A0A8X7X033_POLSE</name>
<evidence type="ECO:0000256" key="1">
    <source>
        <dbReference type="ARBA" id="ARBA00004245"/>
    </source>
</evidence>
<evidence type="ECO:0000313" key="23">
    <source>
        <dbReference type="EMBL" id="KAG2459412.1"/>
    </source>
</evidence>
<feature type="domain" description="Dynein heavy chain C-terminal" evidence="21">
    <location>
        <begin position="4041"/>
        <end position="4258"/>
    </location>
</feature>
<feature type="region of interest" description="Disordered" evidence="13">
    <location>
        <begin position="3708"/>
        <end position="3743"/>
    </location>
</feature>
<dbReference type="GO" id="GO:0031514">
    <property type="term" value="C:motile cilium"/>
    <property type="evidence" value="ECO:0007669"/>
    <property type="project" value="UniProtKB-ARBA"/>
</dbReference>
<evidence type="ECO:0000256" key="7">
    <source>
        <dbReference type="ARBA" id="ARBA00022840"/>
    </source>
</evidence>
<evidence type="ECO:0000259" key="18">
    <source>
        <dbReference type="Pfam" id="PF12780"/>
    </source>
</evidence>
<keyword evidence="5" id="KW-0677">Repeat</keyword>
<evidence type="ECO:0000256" key="12">
    <source>
        <dbReference type="SAM" id="Coils"/>
    </source>
</evidence>
<dbReference type="Gene3D" id="1.20.140.100">
    <property type="entry name" value="Dynein heavy chain, N-terminal domain 2"/>
    <property type="match status" value="1"/>
</dbReference>
<dbReference type="GO" id="GO:0045505">
    <property type="term" value="F:dynein intermediate chain binding"/>
    <property type="evidence" value="ECO:0007669"/>
    <property type="project" value="InterPro"/>
</dbReference>
<dbReference type="InterPro" id="IPR027417">
    <property type="entry name" value="P-loop_NTPase"/>
</dbReference>
<dbReference type="Pfam" id="PF12775">
    <property type="entry name" value="AAA_7"/>
    <property type="match status" value="1"/>
</dbReference>
<feature type="compositionally biased region" description="Polar residues" evidence="13">
    <location>
        <begin position="2178"/>
        <end position="2197"/>
    </location>
</feature>
<dbReference type="PANTHER" id="PTHR46961">
    <property type="entry name" value="DYNEIN HEAVY CHAIN 1, AXONEMAL-LIKE PROTEIN"/>
    <property type="match status" value="1"/>
</dbReference>
<feature type="compositionally biased region" description="Polar residues" evidence="13">
    <location>
        <begin position="3340"/>
        <end position="3360"/>
    </location>
</feature>
<feature type="region of interest" description="Disordered" evidence="13">
    <location>
        <begin position="4301"/>
        <end position="4364"/>
    </location>
</feature>
<dbReference type="Pfam" id="PF08393">
    <property type="entry name" value="DHC_N2"/>
    <property type="match status" value="1"/>
</dbReference>
<evidence type="ECO:0000256" key="10">
    <source>
        <dbReference type="ARBA" id="ARBA00023175"/>
    </source>
</evidence>
<evidence type="ECO:0000259" key="17">
    <source>
        <dbReference type="Pfam" id="PF12777"/>
    </source>
</evidence>
<comment type="caution">
    <text evidence="23">The sequence shown here is derived from an EMBL/GenBank/DDBJ whole genome shotgun (WGS) entry which is preliminary data.</text>
</comment>
<dbReference type="InterPro" id="IPR042222">
    <property type="entry name" value="Dynein_2_N"/>
</dbReference>
<dbReference type="InterPro" id="IPR026983">
    <property type="entry name" value="DHC"/>
</dbReference>
<evidence type="ECO:0000259" key="16">
    <source>
        <dbReference type="Pfam" id="PF12774"/>
    </source>
</evidence>
<dbReference type="InterPro" id="IPR041228">
    <property type="entry name" value="Dynein_C"/>
</dbReference>
<comment type="subcellular location">
    <subcellularLocation>
        <location evidence="1">Cytoplasm</location>
        <location evidence="1">Cytoskeleton</location>
    </subcellularLocation>
</comment>
<feature type="non-terminal residue" evidence="23">
    <location>
        <position position="4364"/>
    </location>
</feature>
<feature type="compositionally biased region" description="Basic and acidic residues" evidence="13">
    <location>
        <begin position="4301"/>
        <end position="4315"/>
    </location>
</feature>
<dbReference type="Pfam" id="PF12780">
    <property type="entry name" value="AAA_8"/>
    <property type="match status" value="1"/>
</dbReference>
<dbReference type="InterPro" id="IPR024317">
    <property type="entry name" value="Dynein_heavy_chain_D4_dom"/>
</dbReference>
<evidence type="ECO:0000259" key="19">
    <source>
        <dbReference type="Pfam" id="PF12781"/>
    </source>
</evidence>
<feature type="compositionally biased region" description="Low complexity" evidence="13">
    <location>
        <begin position="1817"/>
        <end position="1835"/>
    </location>
</feature>
<keyword evidence="7" id="KW-0067">ATP-binding</keyword>
<evidence type="ECO:0000259" key="14">
    <source>
        <dbReference type="Pfam" id="PF08385"/>
    </source>
</evidence>
<feature type="compositionally biased region" description="Basic and acidic residues" evidence="13">
    <location>
        <begin position="4346"/>
        <end position="4357"/>
    </location>
</feature>
<accession>A0A8X7X033</accession>
<evidence type="ECO:0000256" key="2">
    <source>
        <dbReference type="ARBA" id="ARBA00008887"/>
    </source>
</evidence>
<keyword evidence="3" id="KW-0963">Cytoplasm</keyword>
<dbReference type="FunFam" id="1.10.287.2620:FF:000001">
    <property type="entry name" value="Cytoplasmic dynein heavy chain 1"/>
    <property type="match status" value="1"/>
</dbReference>
<evidence type="ECO:0000259" key="21">
    <source>
        <dbReference type="Pfam" id="PF18199"/>
    </source>
</evidence>
<dbReference type="InterPro" id="IPR056759">
    <property type="entry name" value="DYH2-5-8_CC"/>
</dbReference>
<reference evidence="23 24" key="1">
    <citation type="journal article" date="2021" name="Cell">
        <title>Tracing the genetic footprints of vertebrate landing in non-teleost ray-finned fishes.</title>
        <authorList>
            <person name="Bi X."/>
            <person name="Wang K."/>
            <person name="Yang L."/>
            <person name="Pan H."/>
            <person name="Jiang H."/>
            <person name="Wei Q."/>
            <person name="Fang M."/>
            <person name="Yu H."/>
            <person name="Zhu C."/>
            <person name="Cai Y."/>
            <person name="He Y."/>
            <person name="Gan X."/>
            <person name="Zeng H."/>
            <person name="Yu D."/>
            <person name="Zhu Y."/>
            <person name="Jiang H."/>
            <person name="Qiu Q."/>
            <person name="Yang H."/>
            <person name="Zhang Y.E."/>
            <person name="Wang W."/>
            <person name="Zhu M."/>
            <person name="He S."/>
            <person name="Zhang G."/>
        </authorList>
    </citation>
    <scope>NUCLEOTIDE SEQUENCE [LARGE SCALE GENOMIC DNA]</scope>
    <source>
        <strain evidence="23">Bchr_013</strain>
    </source>
</reference>
<feature type="region of interest" description="Disordered" evidence="13">
    <location>
        <begin position="4257"/>
        <end position="4289"/>
    </location>
</feature>
<feature type="region of interest" description="Disordered" evidence="13">
    <location>
        <begin position="1800"/>
        <end position="1838"/>
    </location>
</feature>
<dbReference type="Pfam" id="PF17857">
    <property type="entry name" value="AAA_lid_1"/>
    <property type="match status" value="1"/>
</dbReference>
<dbReference type="Gene3D" id="1.20.920.30">
    <property type="match status" value="1"/>
</dbReference>
<evidence type="ECO:0000256" key="4">
    <source>
        <dbReference type="ARBA" id="ARBA00022701"/>
    </source>
</evidence>
<dbReference type="Gene3D" id="3.40.50.300">
    <property type="entry name" value="P-loop containing nucleotide triphosphate hydrolases"/>
    <property type="match status" value="4"/>
</dbReference>
<dbReference type="Pfam" id="PF12777">
    <property type="entry name" value="MT"/>
    <property type="match status" value="1"/>
</dbReference>
<feature type="compositionally biased region" description="Basic and acidic residues" evidence="13">
    <location>
        <begin position="4258"/>
        <end position="4281"/>
    </location>
</feature>